<evidence type="ECO:0000313" key="6">
    <source>
        <dbReference type="EMBL" id="KAJ8025016.1"/>
    </source>
</evidence>
<feature type="compositionally biased region" description="Basic and acidic residues" evidence="3">
    <location>
        <begin position="497"/>
        <end position="507"/>
    </location>
</feature>
<dbReference type="OrthoDB" id="676979at2759"/>
<proteinExistence type="predicted"/>
<dbReference type="PANTHER" id="PTHR24369:SF211">
    <property type="entry name" value="LEUCINE-RICH REPEAT-CONTAINING PROTEIN 15-LIKE"/>
    <property type="match status" value="1"/>
</dbReference>
<dbReference type="AlphaFoldDB" id="A0A9Q0YNZ7"/>
<name>A0A9Q0YNZ7_HOLLE</name>
<evidence type="ECO:0000256" key="5">
    <source>
        <dbReference type="SAM" id="SignalP"/>
    </source>
</evidence>
<protein>
    <submittedName>
        <fullName evidence="6">Leucine-rich repeat-containing protein 4B</fullName>
    </submittedName>
</protein>
<dbReference type="InterPro" id="IPR001611">
    <property type="entry name" value="Leu-rich_rpt"/>
</dbReference>
<feature type="transmembrane region" description="Helical" evidence="4">
    <location>
        <begin position="432"/>
        <end position="456"/>
    </location>
</feature>
<evidence type="ECO:0000256" key="1">
    <source>
        <dbReference type="ARBA" id="ARBA00022614"/>
    </source>
</evidence>
<keyword evidence="7" id="KW-1185">Reference proteome</keyword>
<evidence type="ECO:0000256" key="3">
    <source>
        <dbReference type="SAM" id="MobiDB-lite"/>
    </source>
</evidence>
<keyword evidence="5" id="KW-0732">Signal</keyword>
<dbReference type="Proteomes" id="UP001152320">
    <property type="component" value="Chromosome 18"/>
</dbReference>
<dbReference type="InterPro" id="IPR032675">
    <property type="entry name" value="LRR_dom_sf"/>
</dbReference>
<keyword evidence="4" id="KW-1133">Transmembrane helix</keyword>
<dbReference type="SMART" id="SM00369">
    <property type="entry name" value="LRR_TYP"/>
    <property type="match status" value="5"/>
</dbReference>
<evidence type="ECO:0000313" key="7">
    <source>
        <dbReference type="Proteomes" id="UP001152320"/>
    </source>
</evidence>
<sequence length="542" mass="60426">MIPALGIVSLLLLFAHFVSCQSTPGPDVLRCIPSGTIVIDCSSSRLKAVPKWLNRTLEFIELRENEIQIINRTDFAGFSNLKSLSLRSNLIYRIEEGAFSDLTKLEYLRLDENQLTFLTTEHFTGLSNLRSLTLNNNEALTIDPCLFSQLPFLKTLQLHQTKVNLNNALIKASSVCFLQYPSAFLNSSTSFSYVSNLTILTIGFEGTSSNATYLQNFESLIRFTIDGFPSTAFHMTDLSSLQQLESLALVGISEYPQDFVKSDSVIALQITQSTFLCLPKNAFENLPSLQRLTLIRNSLNMIDSGAFDGANTLTFIDLSFNKLVSLPRRLFDHVGTNLSMPNIILEGNLWHCDCRLKWLQNITTLEDLKLVCSTPIDKAGIPLSDVVLQCESGNEINQSDVDICPTALNPILVSTPGISPIMSTLSPSQDNLLVIVFSVVVGVLLLGFVIICLGYWQKTKKVKQLESGITLQNTIQLQQIQQSYFENRSSSVTTETDVTHSRYERSIHRQKNGTPKTNELAQQSHSLETMKDPSIATYLEIE</sequence>
<feature type="chain" id="PRO_5040372338" evidence="5">
    <location>
        <begin position="21"/>
        <end position="542"/>
    </location>
</feature>
<feature type="compositionally biased region" description="Polar residues" evidence="3">
    <location>
        <begin position="512"/>
        <end position="525"/>
    </location>
</feature>
<feature type="region of interest" description="Disordered" evidence="3">
    <location>
        <begin position="491"/>
        <end position="525"/>
    </location>
</feature>
<dbReference type="SUPFAM" id="SSF52058">
    <property type="entry name" value="L domain-like"/>
    <property type="match status" value="1"/>
</dbReference>
<keyword evidence="4" id="KW-0472">Membrane</keyword>
<dbReference type="PANTHER" id="PTHR24369">
    <property type="entry name" value="ANTIGEN BSP, PUTATIVE-RELATED"/>
    <property type="match status" value="1"/>
</dbReference>
<comment type="caution">
    <text evidence="6">The sequence shown here is derived from an EMBL/GenBank/DDBJ whole genome shotgun (WGS) entry which is preliminary data.</text>
</comment>
<keyword evidence="4" id="KW-0812">Transmembrane</keyword>
<dbReference type="InterPro" id="IPR003591">
    <property type="entry name" value="Leu-rich_rpt_typical-subtyp"/>
</dbReference>
<feature type="signal peptide" evidence="5">
    <location>
        <begin position="1"/>
        <end position="20"/>
    </location>
</feature>
<dbReference type="GO" id="GO:0005886">
    <property type="term" value="C:plasma membrane"/>
    <property type="evidence" value="ECO:0007669"/>
    <property type="project" value="TreeGrafter"/>
</dbReference>
<dbReference type="EMBL" id="JAIZAY010000018">
    <property type="protein sequence ID" value="KAJ8025016.1"/>
    <property type="molecule type" value="Genomic_DNA"/>
</dbReference>
<keyword evidence="1" id="KW-0433">Leucine-rich repeat</keyword>
<dbReference type="PROSITE" id="PS51450">
    <property type="entry name" value="LRR"/>
    <property type="match status" value="1"/>
</dbReference>
<evidence type="ECO:0000256" key="4">
    <source>
        <dbReference type="SAM" id="Phobius"/>
    </source>
</evidence>
<dbReference type="Gene3D" id="3.80.10.10">
    <property type="entry name" value="Ribonuclease Inhibitor"/>
    <property type="match status" value="2"/>
</dbReference>
<organism evidence="6 7">
    <name type="scientific">Holothuria leucospilota</name>
    <name type="common">Black long sea cucumber</name>
    <name type="synonym">Mertensiothuria leucospilota</name>
    <dbReference type="NCBI Taxonomy" id="206669"/>
    <lineage>
        <taxon>Eukaryota</taxon>
        <taxon>Metazoa</taxon>
        <taxon>Echinodermata</taxon>
        <taxon>Eleutherozoa</taxon>
        <taxon>Echinozoa</taxon>
        <taxon>Holothuroidea</taxon>
        <taxon>Aspidochirotacea</taxon>
        <taxon>Aspidochirotida</taxon>
        <taxon>Holothuriidae</taxon>
        <taxon>Holothuria</taxon>
    </lineage>
</organism>
<accession>A0A9Q0YNZ7</accession>
<dbReference type="Pfam" id="PF13855">
    <property type="entry name" value="LRR_8"/>
    <property type="match status" value="2"/>
</dbReference>
<keyword evidence="2" id="KW-0677">Repeat</keyword>
<dbReference type="InterPro" id="IPR050541">
    <property type="entry name" value="LRR_TM_domain-containing"/>
</dbReference>
<evidence type="ECO:0000256" key="2">
    <source>
        <dbReference type="ARBA" id="ARBA00022737"/>
    </source>
</evidence>
<gene>
    <name evidence="6" type="ORF">HOLleu_35100</name>
</gene>
<reference evidence="6" key="1">
    <citation type="submission" date="2021-10" db="EMBL/GenBank/DDBJ databases">
        <title>Tropical sea cucumber genome reveals ecological adaptation and Cuvierian tubules defense mechanism.</title>
        <authorList>
            <person name="Chen T."/>
        </authorList>
    </citation>
    <scope>NUCLEOTIDE SEQUENCE</scope>
    <source>
        <strain evidence="6">Nanhai2018</strain>
        <tissue evidence="6">Muscle</tissue>
    </source>
</reference>